<dbReference type="Proteomes" id="UP000821853">
    <property type="component" value="Unassembled WGS sequence"/>
</dbReference>
<dbReference type="VEuPathDB" id="VectorBase:HLOH_054515"/>
<reference evidence="1 2" key="1">
    <citation type="journal article" date="2020" name="Cell">
        <title>Large-Scale Comparative Analyses of Tick Genomes Elucidate Their Genetic Diversity and Vector Capacities.</title>
        <authorList>
            <consortium name="Tick Genome and Microbiome Consortium (TIGMIC)"/>
            <person name="Jia N."/>
            <person name="Wang J."/>
            <person name="Shi W."/>
            <person name="Du L."/>
            <person name="Sun Y."/>
            <person name="Zhan W."/>
            <person name="Jiang J.F."/>
            <person name="Wang Q."/>
            <person name="Zhang B."/>
            <person name="Ji P."/>
            <person name="Bell-Sakyi L."/>
            <person name="Cui X.M."/>
            <person name="Yuan T.T."/>
            <person name="Jiang B.G."/>
            <person name="Yang W.F."/>
            <person name="Lam T.T."/>
            <person name="Chang Q.C."/>
            <person name="Ding S.J."/>
            <person name="Wang X.J."/>
            <person name="Zhu J.G."/>
            <person name="Ruan X.D."/>
            <person name="Zhao L."/>
            <person name="Wei J.T."/>
            <person name="Ye R.Z."/>
            <person name="Que T.C."/>
            <person name="Du C.H."/>
            <person name="Zhou Y.H."/>
            <person name="Cheng J.X."/>
            <person name="Dai P.F."/>
            <person name="Guo W.B."/>
            <person name="Han X.H."/>
            <person name="Huang E.J."/>
            <person name="Li L.F."/>
            <person name="Wei W."/>
            <person name="Gao Y.C."/>
            <person name="Liu J.Z."/>
            <person name="Shao H.Z."/>
            <person name="Wang X."/>
            <person name="Wang C.C."/>
            <person name="Yang T.C."/>
            <person name="Huo Q.B."/>
            <person name="Li W."/>
            <person name="Chen H.Y."/>
            <person name="Chen S.E."/>
            <person name="Zhou L.G."/>
            <person name="Ni X.B."/>
            <person name="Tian J.H."/>
            <person name="Sheng Y."/>
            <person name="Liu T."/>
            <person name="Pan Y.S."/>
            <person name="Xia L.Y."/>
            <person name="Li J."/>
            <person name="Zhao F."/>
            <person name="Cao W.C."/>
        </authorList>
    </citation>
    <scope>NUCLEOTIDE SEQUENCE [LARGE SCALE GENOMIC DNA]</scope>
    <source>
        <strain evidence="1">HaeL-2018</strain>
    </source>
</reference>
<protein>
    <submittedName>
        <fullName evidence="1">Uncharacterized protein</fullName>
    </submittedName>
</protein>
<accession>A0A9J6H6D9</accession>
<dbReference type="EMBL" id="JABSTR010000648">
    <property type="protein sequence ID" value="KAH9382916.1"/>
    <property type="molecule type" value="Genomic_DNA"/>
</dbReference>
<proteinExistence type="predicted"/>
<organism evidence="1 2">
    <name type="scientific">Haemaphysalis longicornis</name>
    <name type="common">Bush tick</name>
    <dbReference type="NCBI Taxonomy" id="44386"/>
    <lineage>
        <taxon>Eukaryota</taxon>
        <taxon>Metazoa</taxon>
        <taxon>Ecdysozoa</taxon>
        <taxon>Arthropoda</taxon>
        <taxon>Chelicerata</taxon>
        <taxon>Arachnida</taxon>
        <taxon>Acari</taxon>
        <taxon>Parasitiformes</taxon>
        <taxon>Ixodida</taxon>
        <taxon>Ixodoidea</taxon>
        <taxon>Ixodidae</taxon>
        <taxon>Haemaphysalinae</taxon>
        <taxon>Haemaphysalis</taxon>
    </lineage>
</organism>
<comment type="caution">
    <text evidence="1">The sequence shown here is derived from an EMBL/GenBank/DDBJ whole genome shotgun (WGS) entry which is preliminary data.</text>
</comment>
<keyword evidence="2" id="KW-1185">Reference proteome</keyword>
<name>A0A9J6H6D9_HAELO</name>
<dbReference type="AlphaFoldDB" id="A0A9J6H6D9"/>
<gene>
    <name evidence="1" type="ORF">HPB48_023546</name>
</gene>
<evidence type="ECO:0000313" key="2">
    <source>
        <dbReference type="Proteomes" id="UP000821853"/>
    </source>
</evidence>
<evidence type="ECO:0000313" key="1">
    <source>
        <dbReference type="EMBL" id="KAH9382916.1"/>
    </source>
</evidence>
<dbReference type="OrthoDB" id="10039611at2759"/>
<sequence>MEKELARLIKMRGQAGGARESTECCVRGHRNISRYRGEIEGELSAWEFGVSKEKTTRAVKHDSFTVHAIRLKVQSMYAKREIPTLDSVRKAVNEDDHVPNFTKTTLWRFVKDMGFTFDKRIRNLGIIVWRCWYLRVIKEFRRHGRGE</sequence>